<evidence type="ECO:0000313" key="3">
    <source>
        <dbReference type="Proteomes" id="UP000245942"/>
    </source>
</evidence>
<protein>
    <submittedName>
        <fullName evidence="2">Uncharacterized protein</fullName>
    </submittedName>
</protein>
<keyword evidence="3" id="KW-1185">Reference proteome</keyword>
<dbReference type="RefSeq" id="XP_025347880.1">
    <property type="nucleotide sequence ID" value="XM_025489651.1"/>
</dbReference>
<proteinExistence type="predicted"/>
<evidence type="ECO:0000313" key="2">
    <source>
        <dbReference type="EMBL" id="PWN20720.1"/>
    </source>
</evidence>
<dbReference type="EMBL" id="KZ819327">
    <property type="protein sequence ID" value="PWN20720.1"/>
    <property type="molecule type" value="Genomic_DNA"/>
</dbReference>
<dbReference type="AlphaFoldDB" id="A0A316U688"/>
<sequence>MSLLSASYKISQLTQDLLEHSDMPPKTMRTNAEEEGTVFKVRWGEEQDQMLIQEMLQWMYDNRAAIRLLPGPQQWHQANDCSPKVFFQSVINRKVIAELKKLAKQRGVSIDESGTKTRASPTKIKSGKRERGDDDDGKAGKRKGGPSRGKKGAGME</sequence>
<reference evidence="2 3" key="1">
    <citation type="journal article" date="2018" name="Mol. Biol. Evol.">
        <title>Broad Genomic Sampling Reveals a Smut Pathogenic Ancestry of the Fungal Clade Ustilaginomycotina.</title>
        <authorList>
            <person name="Kijpornyongpan T."/>
            <person name="Mondo S.J."/>
            <person name="Barry K."/>
            <person name="Sandor L."/>
            <person name="Lee J."/>
            <person name="Lipzen A."/>
            <person name="Pangilinan J."/>
            <person name="LaButti K."/>
            <person name="Hainaut M."/>
            <person name="Henrissat B."/>
            <person name="Grigoriev I.V."/>
            <person name="Spatafora J.W."/>
            <person name="Aime M.C."/>
        </authorList>
    </citation>
    <scope>NUCLEOTIDE SEQUENCE [LARGE SCALE GENOMIC DNA]</scope>
    <source>
        <strain evidence="2 3">MCA 4718</strain>
    </source>
</reference>
<dbReference type="Proteomes" id="UP000245942">
    <property type="component" value="Unassembled WGS sequence"/>
</dbReference>
<gene>
    <name evidence="2" type="ORF">BCV69DRAFT_197416</name>
</gene>
<feature type="compositionally biased region" description="Basic residues" evidence="1">
    <location>
        <begin position="140"/>
        <end position="156"/>
    </location>
</feature>
<accession>A0A316U688</accession>
<organism evidence="2 3">
    <name type="scientific">Pseudomicrostroma glucosiphilum</name>
    <dbReference type="NCBI Taxonomy" id="1684307"/>
    <lineage>
        <taxon>Eukaryota</taxon>
        <taxon>Fungi</taxon>
        <taxon>Dikarya</taxon>
        <taxon>Basidiomycota</taxon>
        <taxon>Ustilaginomycotina</taxon>
        <taxon>Exobasidiomycetes</taxon>
        <taxon>Microstromatales</taxon>
        <taxon>Microstromatales incertae sedis</taxon>
        <taxon>Pseudomicrostroma</taxon>
    </lineage>
</organism>
<dbReference type="GeneID" id="37011385"/>
<name>A0A316U688_9BASI</name>
<evidence type="ECO:0000256" key="1">
    <source>
        <dbReference type="SAM" id="MobiDB-lite"/>
    </source>
</evidence>
<feature type="region of interest" description="Disordered" evidence="1">
    <location>
        <begin position="105"/>
        <end position="156"/>
    </location>
</feature>